<reference evidence="1" key="1">
    <citation type="submission" date="2021-02" db="EMBL/GenBank/DDBJ databases">
        <authorList>
            <person name="Dougan E. K."/>
            <person name="Rhodes N."/>
            <person name="Thang M."/>
            <person name="Chan C."/>
        </authorList>
    </citation>
    <scope>NUCLEOTIDE SEQUENCE</scope>
</reference>
<comment type="caution">
    <text evidence="1">The sequence shown here is derived from an EMBL/GenBank/DDBJ whole genome shotgun (WGS) entry which is preliminary data.</text>
</comment>
<accession>A0A812N8Q0</accession>
<protein>
    <submittedName>
        <fullName evidence="1">Uncharacterized protein</fullName>
    </submittedName>
</protein>
<proteinExistence type="predicted"/>
<feature type="non-terminal residue" evidence="1">
    <location>
        <position position="324"/>
    </location>
</feature>
<organism evidence="1 2">
    <name type="scientific">Symbiodinium pilosum</name>
    <name type="common">Dinoflagellate</name>
    <dbReference type="NCBI Taxonomy" id="2952"/>
    <lineage>
        <taxon>Eukaryota</taxon>
        <taxon>Sar</taxon>
        <taxon>Alveolata</taxon>
        <taxon>Dinophyceae</taxon>
        <taxon>Suessiales</taxon>
        <taxon>Symbiodiniaceae</taxon>
        <taxon>Symbiodinium</taxon>
    </lineage>
</organism>
<name>A0A812N8Q0_SYMPI</name>
<dbReference type="Proteomes" id="UP000649617">
    <property type="component" value="Unassembled WGS sequence"/>
</dbReference>
<dbReference type="EMBL" id="CAJNIZ010009371">
    <property type="protein sequence ID" value="CAE7280410.1"/>
    <property type="molecule type" value="Genomic_DNA"/>
</dbReference>
<sequence>MGSGGVSEPPHFLDGSQSLRSARSVIGGRMLLIDRPSRVWESSPSEDDAIMELSKEVYFLDGAREWTLSSQTTSLQLFKRDEILASFKRRDDKLCAAWQLARSCCSDFDRGWQERGIILEEICNLQVLRLARRVDTLRELPEAASGRRRSERRESAVLEFGNWHEWDGELRLPCAVGVSDAACGCGRASGAAAEGRRCGAAGIENPLRCAEPGTGSTDRRPLRAPHGAQRLLPARLAGDREGHPVDTGLWVDVACVALDRGVPVLDSFAGAVERPLDSDLLRDLAGGHCRGLQKWNEVLPAMTSVMLVHKTMQEALSKAQTQIL</sequence>
<evidence type="ECO:0000313" key="2">
    <source>
        <dbReference type="Proteomes" id="UP000649617"/>
    </source>
</evidence>
<dbReference type="AlphaFoldDB" id="A0A812N8Q0"/>
<gene>
    <name evidence="1" type="ORF">SPIL2461_LOCUS6283</name>
</gene>
<evidence type="ECO:0000313" key="1">
    <source>
        <dbReference type="EMBL" id="CAE7280410.1"/>
    </source>
</evidence>
<keyword evidence="2" id="KW-1185">Reference proteome</keyword>